<dbReference type="EMBL" id="BAAASZ010000007">
    <property type="protein sequence ID" value="GAA2428983.1"/>
    <property type="molecule type" value="Genomic_DNA"/>
</dbReference>
<dbReference type="RefSeq" id="WP_344320810.1">
    <property type="nucleotide sequence ID" value="NZ_BAAASZ010000007.1"/>
</dbReference>
<sequence>MTTVPGGRDPILSALVVLRPTGEGPALDHLIADRVHRFLPSPDVVRTVAAWFASRGFDVDEAVGISFALTGPRSLFQETFRLRGGDPRQEAPLGLDALPREVARHISAVTFTAPPDFGPGNP</sequence>
<gene>
    <name evidence="1" type="ORF">GCM10010405_09670</name>
</gene>
<protein>
    <submittedName>
        <fullName evidence="1">Uncharacterized protein</fullName>
    </submittedName>
</protein>
<dbReference type="Proteomes" id="UP001501638">
    <property type="component" value="Unassembled WGS sequence"/>
</dbReference>
<organism evidence="1 2">
    <name type="scientific">Streptomyces macrosporus</name>
    <dbReference type="NCBI Taxonomy" id="44032"/>
    <lineage>
        <taxon>Bacteria</taxon>
        <taxon>Bacillati</taxon>
        <taxon>Actinomycetota</taxon>
        <taxon>Actinomycetes</taxon>
        <taxon>Kitasatosporales</taxon>
        <taxon>Streptomycetaceae</taxon>
        <taxon>Streptomyces</taxon>
    </lineage>
</organism>
<evidence type="ECO:0000313" key="1">
    <source>
        <dbReference type="EMBL" id="GAA2428983.1"/>
    </source>
</evidence>
<dbReference type="SUPFAM" id="SSF54897">
    <property type="entry name" value="Protease propeptides/inhibitors"/>
    <property type="match status" value="1"/>
</dbReference>
<reference evidence="1 2" key="1">
    <citation type="journal article" date="2019" name="Int. J. Syst. Evol. Microbiol.">
        <title>The Global Catalogue of Microorganisms (GCM) 10K type strain sequencing project: providing services to taxonomists for standard genome sequencing and annotation.</title>
        <authorList>
            <consortium name="The Broad Institute Genomics Platform"/>
            <consortium name="The Broad Institute Genome Sequencing Center for Infectious Disease"/>
            <person name="Wu L."/>
            <person name="Ma J."/>
        </authorList>
    </citation>
    <scope>NUCLEOTIDE SEQUENCE [LARGE SCALE GENOMIC DNA]</scope>
    <source>
        <strain evidence="1 2">JCM 6305</strain>
    </source>
</reference>
<comment type="caution">
    <text evidence="1">The sequence shown here is derived from an EMBL/GenBank/DDBJ whole genome shotgun (WGS) entry which is preliminary data.</text>
</comment>
<accession>A0ABN3JFT1</accession>
<proteinExistence type="predicted"/>
<keyword evidence="2" id="KW-1185">Reference proteome</keyword>
<name>A0ABN3JFT1_9ACTN</name>
<evidence type="ECO:0000313" key="2">
    <source>
        <dbReference type="Proteomes" id="UP001501638"/>
    </source>
</evidence>